<protein>
    <recommendedName>
        <fullName evidence="6">Cuticular protein</fullName>
    </recommendedName>
</protein>
<dbReference type="EMBL" id="LRGB01003123">
    <property type="protein sequence ID" value="KZS04308.1"/>
    <property type="molecule type" value="Genomic_DNA"/>
</dbReference>
<organism evidence="4 5">
    <name type="scientific">Daphnia magna</name>
    <dbReference type="NCBI Taxonomy" id="35525"/>
    <lineage>
        <taxon>Eukaryota</taxon>
        <taxon>Metazoa</taxon>
        <taxon>Ecdysozoa</taxon>
        <taxon>Arthropoda</taxon>
        <taxon>Crustacea</taxon>
        <taxon>Branchiopoda</taxon>
        <taxon>Diplostraca</taxon>
        <taxon>Cladocera</taxon>
        <taxon>Anomopoda</taxon>
        <taxon>Daphniidae</taxon>
        <taxon>Daphnia</taxon>
    </lineage>
</organism>
<keyword evidence="5" id="KW-1185">Reference proteome</keyword>
<dbReference type="InterPro" id="IPR000618">
    <property type="entry name" value="Insect_cuticle"/>
</dbReference>
<proteinExistence type="predicted"/>
<evidence type="ECO:0008006" key="6">
    <source>
        <dbReference type="Google" id="ProtNLM"/>
    </source>
</evidence>
<feature type="region of interest" description="Disordered" evidence="2">
    <location>
        <begin position="119"/>
        <end position="190"/>
    </location>
</feature>
<feature type="chain" id="PRO_5007851571" description="Cuticular protein" evidence="3">
    <location>
        <begin position="17"/>
        <end position="190"/>
    </location>
</feature>
<dbReference type="OrthoDB" id="6371055at2759"/>
<dbReference type="GO" id="GO:0008010">
    <property type="term" value="F:structural constituent of chitin-based larval cuticle"/>
    <property type="evidence" value="ECO:0007669"/>
    <property type="project" value="TreeGrafter"/>
</dbReference>
<dbReference type="Proteomes" id="UP000076858">
    <property type="component" value="Unassembled WGS sequence"/>
</dbReference>
<dbReference type="PROSITE" id="PS51155">
    <property type="entry name" value="CHIT_BIND_RR_2"/>
    <property type="match status" value="1"/>
</dbReference>
<evidence type="ECO:0000313" key="5">
    <source>
        <dbReference type="Proteomes" id="UP000076858"/>
    </source>
</evidence>
<sequence>MRTFVILALAVCAVSALPQGGRVVEEVVEVEAKTTTTPVPIIKQINKVNDDGSYTFGYEAGDGSFRIEKKELNGHVKGKYGYIDETGTLQVLEYETGKSAANKTLGFQTSGGLNPFPIVVGESSPQQKIKDREYSSVDENEDGIPDDQEGRARRPVPAAQQPFFIPSEVSASAAASTRVVRKSPPVMHYA</sequence>
<dbReference type="AlphaFoldDB" id="A0A164LPA0"/>
<evidence type="ECO:0000256" key="1">
    <source>
        <dbReference type="PROSITE-ProRule" id="PRU00497"/>
    </source>
</evidence>
<dbReference type="GO" id="GO:0062129">
    <property type="term" value="C:chitin-based extracellular matrix"/>
    <property type="evidence" value="ECO:0007669"/>
    <property type="project" value="TreeGrafter"/>
</dbReference>
<comment type="caution">
    <text evidence="4">The sequence shown here is derived from an EMBL/GenBank/DDBJ whole genome shotgun (WGS) entry which is preliminary data.</text>
</comment>
<reference evidence="4 5" key="1">
    <citation type="submission" date="2016-03" db="EMBL/GenBank/DDBJ databases">
        <title>EvidentialGene: Evidence-directed Construction of Genes on Genomes.</title>
        <authorList>
            <person name="Gilbert D.G."/>
            <person name="Choi J.-H."/>
            <person name="Mockaitis K."/>
            <person name="Colbourne J."/>
            <person name="Pfrender M."/>
        </authorList>
    </citation>
    <scope>NUCLEOTIDE SEQUENCE [LARGE SCALE GENOMIC DNA]</scope>
    <source>
        <strain evidence="4 5">Xinb3</strain>
        <tissue evidence="4">Complete organism</tissue>
    </source>
</reference>
<evidence type="ECO:0000256" key="2">
    <source>
        <dbReference type="SAM" id="MobiDB-lite"/>
    </source>
</evidence>
<gene>
    <name evidence="4" type="ORF">APZ42_032543</name>
</gene>
<feature type="compositionally biased region" description="Acidic residues" evidence="2">
    <location>
        <begin position="136"/>
        <end position="147"/>
    </location>
</feature>
<evidence type="ECO:0000256" key="3">
    <source>
        <dbReference type="SAM" id="SignalP"/>
    </source>
</evidence>
<dbReference type="PANTHER" id="PTHR10380:SF234">
    <property type="entry name" value="CUTICULAR PROTEIN 97EA, ISOFORM A"/>
    <property type="match status" value="1"/>
</dbReference>
<name>A0A164LPA0_9CRUS</name>
<evidence type="ECO:0000313" key="4">
    <source>
        <dbReference type="EMBL" id="KZS04308.1"/>
    </source>
</evidence>
<keyword evidence="1" id="KW-0193">Cuticle</keyword>
<dbReference type="InterPro" id="IPR050468">
    <property type="entry name" value="Cuticle_Struct_Prot"/>
</dbReference>
<dbReference type="PANTHER" id="PTHR10380">
    <property type="entry name" value="CUTICLE PROTEIN"/>
    <property type="match status" value="1"/>
</dbReference>
<keyword evidence="3" id="KW-0732">Signal</keyword>
<accession>A0A164LPA0</accession>
<dbReference type="Pfam" id="PF00379">
    <property type="entry name" value="Chitin_bind_4"/>
    <property type="match status" value="1"/>
</dbReference>
<feature type="signal peptide" evidence="3">
    <location>
        <begin position="1"/>
        <end position="16"/>
    </location>
</feature>